<comment type="caution">
    <text evidence="7">The sequence shown here is derived from an EMBL/GenBank/DDBJ whole genome shotgun (WGS) entry which is preliminary data.</text>
</comment>
<evidence type="ECO:0000313" key="7">
    <source>
        <dbReference type="EMBL" id="MFC4306443.1"/>
    </source>
</evidence>
<reference evidence="8" key="1">
    <citation type="journal article" date="2019" name="Int. J. Syst. Evol. Microbiol.">
        <title>The Global Catalogue of Microorganisms (GCM) 10K type strain sequencing project: providing services to taxonomists for standard genome sequencing and annotation.</title>
        <authorList>
            <consortium name="The Broad Institute Genomics Platform"/>
            <consortium name="The Broad Institute Genome Sequencing Center for Infectious Disease"/>
            <person name="Wu L."/>
            <person name="Ma J."/>
        </authorList>
    </citation>
    <scope>NUCLEOTIDE SEQUENCE [LARGE SCALE GENOMIC DNA]</scope>
    <source>
        <strain evidence="8">CGMCC 4.1641</strain>
    </source>
</reference>
<dbReference type="InterPro" id="IPR015421">
    <property type="entry name" value="PyrdxlP-dep_Trfase_major"/>
</dbReference>
<feature type="domain" description="Aminotransferase class I/classII large" evidence="6">
    <location>
        <begin position="28"/>
        <end position="375"/>
    </location>
</feature>
<dbReference type="CDD" id="cd00609">
    <property type="entry name" value="AAT_like"/>
    <property type="match status" value="1"/>
</dbReference>
<organism evidence="7 8">
    <name type="scientific">Cohnella boryungensis</name>
    <dbReference type="NCBI Taxonomy" id="768479"/>
    <lineage>
        <taxon>Bacteria</taxon>
        <taxon>Bacillati</taxon>
        <taxon>Bacillota</taxon>
        <taxon>Bacilli</taxon>
        <taxon>Bacillales</taxon>
        <taxon>Paenibacillaceae</taxon>
        <taxon>Cohnella</taxon>
    </lineage>
</organism>
<keyword evidence="4" id="KW-0808">Transferase</keyword>
<dbReference type="PANTHER" id="PTHR46383">
    <property type="entry name" value="ASPARTATE AMINOTRANSFERASE"/>
    <property type="match status" value="1"/>
</dbReference>
<dbReference type="RefSeq" id="WP_204605110.1">
    <property type="nucleotide sequence ID" value="NZ_JBHSED010000058.1"/>
</dbReference>
<dbReference type="InterPro" id="IPR015424">
    <property type="entry name" value="PyrdxlP-dep_Trfase"/>
</dbReference>
<evidence type="ECO:0000259" key="6">
    <source>
        <dbReference type="Pfam" id="PF00155"/>
    </source>
</evidence>
<comment type="similarity">
    <text evidence="2">Belongs to the class-I pyridoxal-phosphate-dependent aminotransferase family.</text>
</comment>
<evidence type="ECO:0000256" key="4">
    <source>
        <dbReference type="ARBA" id="ARBA00022679"/>
    </source>
</evidence>
<dbReference type="GO" id="GO:0008483">
    <property type="term" value="F:transaminase activity"/>
    <property type="evidence" value="ECO:0007669"/>
    <property type="project" value="UniProtKB-KW"/>
</dbReference>
<keyword evidence="3 7" id="KW-0032">Aminotransferase</keyword>
<comment type="cofactor">
    <cofactor evidence="1">
        <name>pyridoxal 5'-phosphate</name>
        <dbReference type="ChEBI" id="CHEBI:597326"/>
    </cofactor>
</comment>
<keyword evidence="5" id="KW-0663">Pyridoxal phosphate</keyword>
<dbReference type="Pfam" id="PF00155">
    <property type="entry name" value="Aminotran_1_2"/>
    <property type="match status" value="1"/>
</dbReference>
<gene>
    <name evidence="7" type="ORF">ACFO1S_23750</name>
</gene>
<name>A0ABV8SII8_9BACL</name>
<keyword evidence="8" id="KW-1185">Reference proteome</keyword>
<evidence type="ECO:0000256" key="2">
    <source>
        <dbReference type="ARBA" id="ARBA00007441"/>
    </source>
</evidence>
<evidence type="ECO:0000256" key="5">
    <source>
        <dbReference type="ARBA" id="ARBA00022898"/>
    </source>
</evidence>
<protein>
    <submittedName>
        <fullName evidence="7">Pyridoxal phosphate-dependent aminotransferase</fullName>
    </submittedName>
</protein>
<proteinExistence type="inferred from homology"/>
<dbReference type="Proteomes" id="UP001595755">
    <property type="component" value="Unassembled WGS sequence"/>
</dbReference>
<dbReference type="InterPro" id="IPR015422">
    <property type="entry name" value="PyrdxlP-dep_Trfase_small"/>
</dbReference>
<sequence length="389" mass="42984">MKPLSHARGKIPQSGIRKLQELSSQIPDAIHLEVGEPNANTPMPIIDAAYRAMQEGHTKYTSVPGYPSLRQAIRNDLEALYGLKPGLDEIVVTSGSVTALTASLLAIADAGDEVLIPDPAWPVYEMILMVQQCVPVRYALKAEEGFAPDFEDLEAKVTDRTKAIFINTPGNPTGAVFDEETVKRLMEFARKHDLYVISDEVYEAIIYEGRHVSPKSYDTDDRVISIFAVSKKYAMTGWRLGYMVASKAICASVSQIMITLVGNAPSMSQKAAEAAITGPQQFVDEMLLSYRERRDMTYELFMNNQVKAYKTEGAFYMLIDIADTGLTSDDFALALLQEEKVAVAPGSTFGNVSHEMIRVSLATEKEALREGVNRICRFIAQRRKAALQG</sequence>
<dbReference type="Gene3D" id="3.40.640.10">
    <property type="entry name" value="Type I PLP-dependent aspartate aminotransferase-like (Major domain)"/>
    <property type="match status" value="1"/>
</dbReference>
<dbReference type="InterPro" id="IPR004839">
    <property type="entry name" value="Aminotransferase_I/II_large"/>
</dbReference>
<evidence type="ECO:0000313" key="8">
    <source>
        <dbReference type="Proteomes" id="UP001595755"/>
    </source>
</evidence>
<evidence type="ECO:0000256" key="3">
    <source>
        <dbReference type="ARBA" id="ARBA00022576"/>
    </source>
</evidence>
<evidence type="ECO:0000256" key="1">
    <source>
        <dbReference type="ARBA" id="ARBA00001933"/>
    </source>
</evidence>
<dbReference type="SUPFAM" id="SSF53383">
    <property type="entry name" value="PLP-dependent transferases"/>
    <property type="match status" value="1"/>
</dbReference>
<dbReference type="InterPro" id="IPR050596">
    <property type="entry name" value="AspAT/PAT-like"/>
</dbReference>
<accession>A0ABV8SII8</accession>
<dbReference type="EMBL" id="JBHSED010000058">
    <property type="protein sequence ID" value="MFC4306443.1"/>
    <property type="molecule type" value="Genomic_DNA"/>
</dbReference>
<dbReference type="PANTHER" id="PTHR46383:SF1">
    <property type="entry name" value="ASPARTATE AMINOTRANSFERASE"/>
    <property type="match status" value="1"/>
</dbReference>
<dbReference type="PRINTS" id="PR00753">
    <property type="entry name" value="ACCSYNTHASE"/>
</dbReference>
<dbReference type="Gene3D" id="3.90.1150.10">
    <property type="entry name" value="Aspartate Aminotransferase, domain 1"/>
    <property type="match status" value="1"/>
</dbReference>